<keyword evidence="2" id="KW-1185">Reference proteome</keyword>
<accession>A0A498SJB4</accession>
<protein>
    <submittedName>
        <fullName evidence="1">Uncharacterized protein</fullName>
    </submittedName>
</protein>
<name>A0A498SJB4_ACAVI</name>
<reference evidence="1 2" key="1">
    <citation type="submission" date="2018-08" db="EMBL/GenBank/DDBJ databases">
        <authorList>
            <person name="Laetsch R D."/>
            <person name="Stevens L."/>
            <person name="Kumar S."/>
            <person name="Blaxter L. M."/>
        </authorList>
    </citation>
    <scope>NUCLEOTIDE SEQUENCE [LARGE SCALE GENOMIC DNA]</scope>
</reference>
<feature type="non-terminal residue" evidence="1">
    <location>
        <position position="123"/>
    </location>
</feature>
<evidence type="ECO:0000313" key="2">
    <source>
        <dbReference type="Proteomes" id="UP000276991"/>
    </source>
</evidence>
<dbReference type="EMBL" id="UPTC01002651">
    <property type="protein sequence ID" value="VBB33729.1"/>
    <property type="molecule type" value="Genomic_DNA"/>
</dbReference>
<gene>
    <name evidence="1" type="ORF">NAV_LOCUS8520</name>
</gene>
<evidence type="ECO:0000313" key="1">
    <source>
        <dbReference type="EMBL" id="VBB33729.1"/>
    </source>
</evidence>
<dbReference type="AlphaFoldDB" id="A0A498SJB4"/>
<organism evidence="1 2">
    <name type="scientific">Acanthocheilonema viteae</name>
    <name type="common">Filarial nematode worm</name>
    <name type="synonym">Dipetalonema viteae</name>
    <dbReference type="NCBI Taxonomy" id="6277"/>
    <lineage>
        <taxon>Eukaryota</taxon>
        <taxon>Metazoa</taxon>
        <taxon>Ecdysozoa</taxon>
        <taxon>Nematoda</taxon>
        <taxon>Chromadorea</taxon>
        <taxon>Rhabditida</taxon>
        <taxon>Spirurina</taxon>
        <taxon>Spiruromorpha</taxon>
        <taxon>Filarioidea</taxon>
        <taxon>Onchocercidae</taxon>
        <taxon>Acanthocheilonema</taxon>
    </lineage>
</organism>
<dbReference type="OrthoDB" id="5871449at2759"/>
<proteinExistence type="predicted"/>
<dbReference type="Proteomes" id="UP000276991">
    <property type="component" value="Unassembled WGS sequence"/>
</dbReference>
<sequence length="123" mass="13534">MSMLYKLDSTVQEDEDDNNVTFRLYGTNAMVKEALTNTDTNDNTTTVIVGYKSPDSTDIDKNTTKIISINDETSPTSSSSVNCNDHNYEVNFDTTVSASVVLSKKRTISSSKVTDGDHVQTSY</sequence>